<protein>
    <submittedName>
        <fullName evidence="1">Mobile element protein</fullName>
    </submittedName>
</protein>
<dbReference type="AlphaFoldDB" id="A0A0G3BPA3"/>
<reference evidence="1 2" key="1">
    <citation type="submission" date="2015-05" db="EMBL/GenBank/DDBJ databases">
        <authorList>
            <person name="Tang B."/>
            <person name="Yu Y."/>
        </authorList>
    </citation>
    <scope>NUCLEOTIDE SEQUENCE [LARGE SCALE GENOMIC DNA]</scope>
    <source>
        <strain evidence="1 2">DSM 7029</strain>
    </source>
</reference>
<organism evidence="1 2">
    <name type="scientific">Caldimonas brevitalea</name>
    <dbReference type="NCBI Taxonomy" id="413882"/>
    <lineage>
        <taxon>Bacteria</taxon>
        <taxon>Pseudomonadati</taxon>
        <taxon>Pseudomonadota</taxon>
        <taxon>Betaproteobacteria</taxon>
        <taxon>Burkholderiales</taxon>
        <taxon>Sphaerotilaceae</taxon>
        <taxon>Caldimonas</taxon>
    </lineage>
</organism>
<dbReference type="Proteomes" id="UP000035352">
    <property type="component" value="Chromosome"/>
</dbReference>
<name>A0A0G3BPA3_9BURK</name>
<proteinExistence type="predicted"/>
<evidence type="ECO:0000313" key="2">
    <source>
        <dbReference type="Proteomes" id="UP000035352"/>
    </source>
</evidence>
<dbReference type="InterPro" id="IPR008878">
    <property type="entry name" value="Transposase_IS66_Orf2"/>
</dbReference>
<dbReference type="RefSeq" id="WP_083438254.1">
    <property type="nucleotide sequence ID" value="NZ_CP011371.1"/>
</dbReference>
<dbReference type="KEGG" id="pbh:AAW51_2525"/>
<evidence type="ECO:0000313" key="1">
    <source>
        <dbReference type="EMBL" id="AKJ29216.1"/>
    </source>
</evidence>
<gene>
    <name evidence="1" type="ORF">AAW51_2525</name>
</gene>
<sequence length="43" mass="4580">MRKGFDGLAPLVQTALADNPYSGHVFVFRASVATWSTCCASTC</sequence>
<accession>A0A0G3BPA3</accession>
<keyword evidence="2" id="KW-1185">Reference proteome</keyword>
<dbReference type="EMBL" id="CP011371">
    <property type="protein sequence ID" value="AKJ29216.1"/>
    <property type="molecule type" value="Genomic_DNA"/>
</dbReference>
<dbReference type="Pfam" id="PF05717">
    <property type="entry name" value="TnpB_IS66"/>
    <property type="match status" value="1"/>
</dbReference>